<gene>
    <name evidence="1" type="ORF">CTOB1V02_LOCUS5872</name>
</gene>
<reference evidence="1" key="1">
    <citation type="submission" date="2020-11" db="EMBL/GenBank/DDBJ databases">
        <authorList>
            <person name="Tran Van P."/>
        </authorList>
    </citation>
    <scope>NUCLEOTIDE SEQUENCE</scope>
</reference>
<sequence>MDMEDDRISMLQQMEALQQQNQRLEDQLRESYKTVEESPEKGAKENQQLLLALRSSETTKAILEEELVLLRSKVLTLEMQLAKSDVMQLSVSRQLECSEEEEKNERSVLQKLPVNLSEELDDGWKVRRSQKIEKICDPVID</sequence>
<dbReference type="AlphaFoldDB" id="A0A7R8WCL7"/>
<accession>A0A7R8WCL7</accession>
<proteinExistence type="predicted"/>
<protein>
    <submittedName>
        <fullName evidence="1">Uncharacterized protein</fullName>
    </submittedName>
</protein>
<organism evidence="1">
    <name type="scientific">Cyprideis torosa</name>
    <dbReference type="NCBI Taxonomy" id="163714"/>
    <lineage>
        <taxon>Eukaryota</taxon>
        <taxon>Metazoa</taxon>
        <taxon>Ecdysozoa</taxon>
        <taxon>Arthropoda</taxon>
        <taxon>Crustacea</taxon>
        <taxon>Oligostraca</taxon>
        <taxon>Ostracoda</taxon>
        <taxon>Podocopa</taxon>
        <taxon>Podocopida</taxon>
        <taxon>Cytherocopina</taxon>
        <taxon>Cytheroidea</taxon>
        <taxon>Cytherideidae</taxon>
        <taxon>Cyprideis</taxon>
    </lineage>
</organism>
<evidence type="ECO:0000313" key="1">
    <source>
        <dbReference type="EMBL" id="CAD7227979.1"/>
    </source>
</evidence>
<dbReference type="EMBL" id="OB661332">
    <property type="protein sequence ID" value="CAD7227979.1"/>
    <property type="molecule type" value="Genomic_DNA"/>
</dbReference>
<name>A0A7R8WCL7_9CRUS</name>